<name>A0ABM5EP29_9SAUR</name>
<proteinExistence type="inferred from homology"/>
<evidence type="ECO:0000256" key="3">
    <source>
        <dbReference type="PROSITE-ProRule" id="PRU00290"/>
    </source>
</evidence>
<dbReference type="RefSeq" id="XP_072834919.1">
    <property type="nucleotide sequence ID" value="XM_072978818.1"/>
</dbReference>
<feature type="coiled-coil region" evidence="4">
    <location>
        <begin position="27"/>
        <end position="54"/>
    </location>
</feature>
<evidence type="ECO:0000259" key="6">
    <source>
        <dbReference type="PROSITE" id="PS50892"/>
    </source>
</evidence>
<evidence type="ECO:0000313" key="8">
    <source>
        <dbReference type="RefSeq" id="XP_072834919.1"/>
    </source>
</evidence>
<evidence type="ECO:0000256" key="5">
    <source>
        <dbReference type="SAM" id="Phobius"/>
    </source>
</evidence>
<organism evidence="7 8">
    <name type="scientific">Pogona vitticeps</name>
    <name type="common">central bearded dragon</name>
    <dbReference type="NCBI Taxonomy" id="103695"/>
    <lineage>
        <taxon>Eukaryota</taxon>
        <taxon>Metazoa</taxon>
        <taxon>Chordata</taxon>
        <taxon>Craniata</taxon>
        <taxon>Vertebrata</taxon>
        <taxon>Euteleostomi</taxon>
        <taxon>Lepidosauria</taxon>
        <taxon>Squamata</taxon>
        <taxon>Bifurcata</taxon>
        <taxon>Unidentata</taxon>
        <taxon>Episquamata</taxon>
        <taxon>Toxicofera</taxon>
        <taxon>Iguania</taxon>
        <taxon>Acrodonta</taxon>
        <taxon>Agamidae</taxon>
        <taxon>Amphibolurinae</taxon>
        <taxon>Pogona</taxon>
    </lineage>
</organism>
<keyword evidence="5" id="KW-0472">Membrane</keyword>
<reference evidence="8" key="1">
    <citation type="submission" date="2025-08" db="UniProtKB">
        <authorList>
            <consortium name="RefSeq"/>
        </authorList>
    </citation>
    <scope>IDENTIFICATION</scope>
</reference>
<dbReference type="SUPFAM" id="SSF58038">
    <property type="entry name" value="SNARE fusion complex"/>
    <property type="match status" value="1"/>
</dbReference>
<evidence type="ECO:0000256" key="2">
    <source>
        <dbReference type="ARBA" id="ARBA00046280"/>
    </source>
</evidence>
<gene>
    <name evidence="8" type="primary">VAMP5</name>
</gene>
<dbReference type="PIRSF" id="PIRSF005409">
    <property type="entry name" value="Synaptobrevin_euk"/>
    <property type="match status" value="1"/>
</dbReference>
<evidence type="ECO:0000256" key="1">
    <source>
        <dbReference type="ARBA" id="ARBA00008025"/>
    </source>
</evidence>
<feature type="transmembrane region" description="Helical" evidence="5">
    <location>
        <begin position="71"/>
        <end position="94"/>
    </location>
</feature>
<keyword evidence="5" id="KW-1133">Transmembrane helix</keyword>
<accession>A0ABM5EP29</accession>
<keyword evidence="5" id="KW-0812">Transmembrane</keyword>
<dbReference type="PRINTS" id="PR00219">
    <property type="entry name" value="SYNAPTOBREVN"/>
</dbReference>
<dbReference type="InterPro" id="IPR042166">
    <property type="entry name" value="Vamp5"/>
</dbReference>
<dbReference type="InterPro" id="IPR042855">
    <property type="entry name" value="V_SNARE_CC"/>
</dbReference>
<evidence type="ECO:0000313" key="7">
    <source>
        <dbReference type="Proteomes" id="UP001652642"/>
    </source>
</evidence>
<dbReference type="GeneID" id="110072204"/>
<dbReference type="InterPro" id="IPR042581">
    <property type="entry name" value="VAMP5_R-SNARE"/>
</dbReference>
<dbReference type="CDD" id="cd15872">
    <property type="entry name" value="R-SNARE_VAMP5"/>
    <property type="match status" value="1"/>
</dbReference>
<dbReference type="PROSITE" id="PS50892">
    <property type="entry name" value="V_SNARE"/>
    <property type="match status" value="1"/>
</dbReference>
<dbReference type="PANTHER" id="PTHR47462:SF1">
    <property type="entry name" value="VESICLE-ASSOCIATED MEMBRANE PROTEIN 5"/>
    <property type="match status" value="1"/>
</dbReference>
<protein>
    <submittedName>
        <fullName evidence="8">Vesicle-associated membrane protein 5 isoform X1</fullName>
    </submittedName>
</protein>
<comment type="similarity">
    <text evidence="1">Belongs to the synaptobrevin family.</text>
</comment>
<keyword evidence="3 4" id="KW-0175">Coiled coil</keyword>
<dbReference type="Gene3D" id="1.20.5.110">
    <property type="match status" value="1"/>
</dbReference>
<dbReference type="PANTHER" id="PTHR47462">
    <property type="entry name" value="VESICLE-ASSOCIATED MEMBRANE PROTEIN 5"/>
    <property type="match status" value="1"/>
</dbReference>
<dbReference type="InterPro" id="IPR001388">
    <property type="entry name" value="Synaptobrevin-like"/>
</dbReference>
<keyword evidence="7" id="KW-1185">Reference proteome</keyword>
<dbReference type="Pfam" id="PF00957">
    <property type="entry name" value="Synaptobrevin"/>
    <property type="match status" value="1"/>
</dbReference>
<feature type="domain" description="V-SNARE coiled-coil homology" evidence="6">
    <location>
        <begin position="5"/>
        <end position="65"/>
    </location>
</feature>
<comment type="subcellular location">
    <subcellularLocation>
        <location evidence="2">Endomembrane system</location>
        <topology evidence="2">Single-pass type IV membrane protein</topology>
    </subcellularLocation>
</comment>
<dbReference type="Proteomes" id="UP001652642">
    <property type="component" value="Chromosome 8"/>
</dbReference>
<dbReference type="InterPro" id="IPR016444">
    <property type="entry name" value="Synaptobrevin/VAMP"/>
</dbReference>
<sequence length="111" mass="12175">MGESRLQQCQKEAEEVTEIMMDNYSKVMDREGKLSELDERADELRNQSVAFSKTTKTVAQKKRWENMKYKIILGGVAAGVVLLLILVIVLSLTLPGSGSQAESAQSPTGGN</sequence>
<evidence type="ECO:0000256" key="4">
    <source>
        <dbReference type="SAM" id="Coils"/>
    </source>
</evidence>